<evidence type="ECO:0000256" key="4">
    <source>
        <dbReference type="ARBA" id="ARBA00023004"/>
    </source>
</evidence>
<comment type="caution">
    <text evidence="7">The sequence shown here is derived from an EMBL/GenBank/DDBJ whole genome shotgun (WGS) entry which is preliminary data.</text>
</comment>
<name>A0ABP0FR46_CLALP</name>
<protein>
    <recommendedName>
        <fullName evidence="9">Cytochrome P450</fullName>
    </recommendedName>
</protein>
<evidence type="ECO:0000313" key="7">
    <source>
        <dbReference type="EMBL" id="CAK8681126.1"/>
    </source>
</evidence>
<dbReference type="Pfam" id="PF00067">
    <property type="entry name" value="p450"/>
    <property type="match status" value="1"/>
</dbReference>
<keyword evidence="8" id="KW-1185">Reference proteome</keyword>
<evidence type="ECO:0000256" key="2">
    <source>
        <dbReference type="ARBA" id="ARBA00010617"/>
    </source>
</evidence>
<keyword evidence="5" id="KW-0560">Oxidoreductase</keyword>
<organism evidence="7 8">
    <name type="scientific">Clavelina lepadiformis</name>
    <name type="common">Light-bulb sea squirt</name>
    <name type="synonym">Ascidia lepadiformis</name>
    <dbReference type="NCBI Taxonomy" id="159417"/>
    <lineage>
        <taxon>Eukaryota</taxon>
        <taxon>Metazoa</taxon>
        <taxon>Chordata</taxon>
        <taxon>Tunicata</taxon>
        <taxon>Ascidiacea</taxon>
        <taxon>Aplousobranchia</taxon>
        <taxon>Clavelinidae</taxon>
        <taxon>Clavelina</taxon>
    </lineage>
</organism>
<dbReference type="InterPro" id="IPR050182">
    <property type="entry name" value="Cytochrome_P450_fam2"/>
</dbReference>
<evidence type="ECO:0000313" key="8">
    <source>
        <dbReference type="Proteomes" id="UP001642483"/>
    </source>
</evidence>
<comment type="similarity">
    <text evidence="2 5">Belongs to the cytochrome P450 family.</text>
</comment>
<dbReference type="EMBL" id="CAWYQH010000079">
    <property type="protein sequence ID" value="CAK8681126.1"/>
    <property type="molecule type" value="Genomic_DNA"/>
</dbReference>
<dbReference type="SUPFAM" id="SSF48264">
    <property type="entry name" value="Cytochrome P450"/>
    <property type="match status" value="1"/>
</dbReference>
<dbReference type="PROSITE" id="PS00086">
    <property type="entry name" value="CYTOCHROME_P450"/>
    <property type="match status" value="1"/>
</dbReference>
<comment type="cofactor">
    <cofactor evidence="1">
        <name>heme</name>
        <dbReference type="ChEBI" id="CHEBI:30413"/>
    </cofactor>
</comment>
<keyword evidence="5" id="KW-0503">Monooxygenase</keyword>
<sequence>MFEFLTGSNLYAAIALLVPLITSLLLWWYKRPPNFPSGPRGIPLFGVIPFLGKNPPETLWRWSRIYGNPMSVRFGRTEAVVLCGYETINEALVKQSASFSGRPYSPTMFDAFHRGRGISFLDYGQLWKSQRTFGLRTLKGVGVGRKTMEERVTDEMEYLTDRLLSKQGIPFNIESELTNAAANIICNIVIGRRFAYDDDEFHKVVEMFAESFSRGSTGFLFYMTMFEGDLRHVPPFKGAYQRVAGYLDDIRDFVRGHVVEHKLTFDKNYIRDFCDAFLESFEDTDENTEQLVHYIQDLLVAGIETTSSTLRWAILCLLVEEGTQEKIYQEIKSVVGEHRMPLLRHKLEMDYTRSFIEETMRFRAVAPLSPSHKTTDDVILNGKTIPKNTEIIANLWSVNNDPETWNNPKKFDPRRHLDNEGCFIQSKKVLPFSLGPRHCLGQDIAKAEVFLFLVNIIRKFKLSVDPSAPPSADNGKHGSAFVPAPFNLIVTPRF</sequence>
<gene>
    <name evidence="7" type="ORF">CVLEPA_LOCUS11361</name>
</gene>
<dbReference type="PANTHER" id="PTHR24300">
    <property type="entry name" value="CYTOCHROME P450 508A4-RELATED"/>
    <property type="match status" value="1"/>
</dbReference>
<dbReference type="InterPro" id="IPR001128">
    <property type="entry name" value="Cyt_P450"/>
</dbReference>
<keyword evidence="6" id="KW-1133">Transmembrane helix</keyword>
<dbReference type="PRINTS" id="PR00463">
    <property type="entry name" value="EP450I"/>
</dbReference>
<dbReference type="InterPro" id="IPR017972">
    <property type="entry name" value="Cyt_P450_CS"/>
</dbReference>
<keyword evidence="6" id="KW-0472">Membrane</keyword>
<dbReference type="InterPro" id="IPR036396">
    <property type="entry name" value="Cyt_P450_sf"/>
</dbReference>
<dbReference type="PRINTS" id="PR00385">
    <property type="entry name" value="P450"/>
</dbReference>
<proteinExistence type="inferred from homology"/>
<evidence type="ECO:0008006" key="9">
    <source>
        <dbReference type="Google" id="ProtNLM"/>
    </source>
</evidence>
<evidence type="ECO:0000256" key="1">
    <source>
        <dbReference type="ARBA" id="ARBA00001971"/>
    </source>
</evidence>
<dbReference type="Gene3D" id="1.10.630.10">
    <property type="entry name" value="Cytochrome P450"/>
    <property type="match status" value="1"/>
</dbReference>
<feature type="transmembrane region" description="Helical" evidence="6">
    <location>
        <begin position="9"/>
        <end position="29"/>
    </location>
</feature>
<evidence type="ECO:0000256" key="5">
    <source>
        <dbReference type="RuleBase" id="RU000461"/>
    </source>
</evidence>
<evidence type="ECO:0000256" key="3">
    <source>
        <dbReference type="ARBA" id="ARBA00022723"/>
    </source>
</evidence>
<dbReference type="InterPro" id="IPR002401">
    <property type="entry name" value="Cyt_P450_E_grp-I"/>
</dbReference>
<dbReference type="PANTHER" id="PTHR24300:SF397">
    <property type="entry name" value="CYTOCHROME P450 2U1"/>
    <property type="match status" value="1"/>
</dbReference>
<keyword evidence="3 5" id="KW-0479">Metal-binding</keyword>
<accession>A0ABP0FR46</accession>
<keyword evidence="6" id="KW-0812">Transmembrane</keyword>
<dbReference type="Proteomes" id="UP001642483">
    <property type="component" value="Unassembled WGS sequence"/>
</dbReference>
<evidence type="ECO:0000256" key="6">
    <source>
        <dbReference type="SAM" id="Phobius"/>
    </source>
</evidence>
<reference evidence="7 8" key="1">
    <citation type="submission" date="2024-02" db="EMBL/GenBank/DDBJ databases">
        <authorList>
            <person name="Daric V."/>
            <person name="Darras S."/>
        </authorList>
    </citation>
    <scope>NUCLEOTIDE SEQUENCE [LARGE SCALE GENOMIC DNA]</scope>
</reference>
<keyword evidence="4 5" id="KW-0408">Iron</keyword>
<keyword evidence="5" id="KW-0349">Heme</keyword>